<dbReference type="InterPro" id="IPR005821">
    <property type="entry name" value="Ion_trans_dom"/>
</dbReference>
<dbReference type="PANTHER" id="PTHR10037">
    <property type="entry name" value="VOLTAGE-GATED CATION CHANNEL CALCIUM AND SODIUM"/>
    <property type="match status" value="1"/>
</dbReference>
<dbReference type="AlphaFoldDB" id="A0AAN9A139"/>
<evidence type="ECO:0000256" key="6">
    <source>
        <dbReference type="ARBA" id="ARBA00022989"/>
    </source>
</evidence>
<comment type="similarity">
    <text evidence="10">Belongs to the sodium channel (TC 1.A.1.10) family.</text>
</comment>
<keyword evidence="3 10" id="KW-0812">Transmembrane</keyword>
<dbReference type="GO" id="GO:0005248">
    <property type="term" value="F:voltage-gated sodium channel activity"/>
    <property type="evidence" value="ECO:0007669"/>
    <property type="project" value="InterPro"/>
</dbReference>
<comment type="caution">
    <text evidence="10">Lacks conserved residue(s) required for the propagation of feature annotation.</text>
</comment>
<comment type="caution">
    <text evidence="13">The sequence shown here is derived from an EMBL/GenBank/DDBJ whole genome shotgun (WGS) entry which is preliminary data.</text>
</comment>
<keyword evidence="2 10" id="KW-0813">Transport</keyword>
<keyword evidence="5 10" id="KW-0851">Voltage-gated channel</keyword>
<evidence type="ECO:0000313" key="14">
    <source>
        <dbReference type="Proteomes" id="UP001381693"/>
    </source>
</evidence>
<feature type="domain" description="Ion transport" evidence="11">
    <location>
        <begin position="69"/>
        <end position="140"/>
    </location>
</feature>
<evidence type="ECO:0000256" key="3">
    <source>
        <dbReference type="ARBA" id="ARBA00022692"/>
    </source>
</evidence>
<proteinExistence type="inferred from homology"/>
<comment type="subcellular location">
    <subcellularLocation>
        <location evidence="10">Cell membrane</location>
        <topology evidence="10">Multi-pass membrane protein</topology>
    </subcellularLocation>
    <subcellularLocation>
        <location evidence="1">Membrane</location>
        <topology evidence="1">Multi-pass membrane protein</topology>
    </subcellularLocation>
</comment>
<keyword evidence="6 10" id="KW-1133">Transmembrane helix</keyword>
<dbReference type="Proteomes" id="UP001381693">
    <property type="component" value="Unassembled WGS sequence"/>
</dbReference>
<dbReference type="Gene3D" id="1.10.287.70">
    <property type="match status" value="1"/>
</dbReference>
<dbReference type="Pfam" id="PF00520">
    <property type="entry name" value="Ion_trans"/>
    <property type="match status" value="1"/>
</dbReference>
<evidence type="ECO:0000256" key="5">
    <source>
        <dbReference type="ARBA" id="ARBA00022882"/>
    </source>
</evidence>
<feature type="transmembrane region" description="Helical" evidence="10">
    <location>
        <begin position="104"/>
        <end position="130"/>
    </location>
</feature>
<evidence type="ECO:0000256" key="7">
    <source>
        <dbReference type="ARBA" id="ARBA00023065"/>
    </source>
</evidence>
<dbReference type="GO" id="GO:0086010">
    <property type="term" value="P:membrane depolarization during action potential"/>
    <property type="evidence" value="ECO:0007669"/>
    <property type="project" value="TreeGrafter"/>
</dbReference>
<dbReference type="InterPro" id="IPR031649">
    <property type="entry name" value="GPHH_dom"/>
</dbReference>
<keyword evidence="14" id="KW-1185">Reference proteome</keyword>
<keyword evidence="10" id="KW-0894">Sodium channel</keyword>
<evidence type="ECO:0000256" key="2">
    <source>
        <dbReference type="ARBA" id="ARBA00022448"/>
    </source>
</evidence>
<evidence type="ECO:0000256" key="9">
    <source>
        <dbReference type="ARBA" id="ARBA00023303"/>
    </source>
</evidence>
<dbReference type="Pfam" id="PF16905">
    <property type="entry name" value="GPHH"/>
    <property type="match status" value="1"/>
</dbReference>
<dbReference type="GO" id="GO:0001518">
    <property type="term" value="C:voltage-gated sodium channel complex"/>
    <property type="evidence" value="ECO:0007669"/>
    <property type="project" value="UniProtKB-UniRule"/>
</dbReference>
<keyword evidence="10" id="KW-0739">Sodium transport</keyword>
<dbReference type="EMBL" id="JAXCGZ010015312">
    <property type="protein sequence ID" value="KAK7070554.1"/>
    <property type="molecule type" value="Genomic_DNA"/>
</dbReference>
<evidence type="ECO:0000256" key="1">
    <source>
        <dbReference type="ARBA" id="ARBA00004141"/>
    </source>
</evidence>
<evidence type="ECO:0000313" key="13">
    <source>
        <dbReference type="EMBL" id="KAK7070554.1"/>
    </source>
</evidence>
<protein>
    <recommendedName>
        <fullName evidence="10">Sodium channel protein</fullName>
    </recommendedName>
</protein>
<evidence type="ECO:0000256" key="10">
    <source>
        <dbReference type="RuleBase" id="RU361132"/>
    </source>
</evidence>
<dbReference type="GO" id="GO:0019228">
    <property type="term" value="P:neuronal action potential"/>
    <property type="evidence" value="ECO:0007669"/>
    <property type="project" value="TreeGrafter"/>
</dbReference>
<keyword evidence="9 10" id="KW-0407">Ion channel</keyword>
<evidence type="ECO:0000259" key="12">
    <source>
        <dbReference type="Pfam" id="PF16905"/>
    </source>
</evidence>
<name>A0AAN9A139_HALRR</name>
<evidence type="ECO:0000259" key="11">
    <source>
        <dbReference type="Pfam" id="PF00520"/>
    </source>
</evidence>
<organism evidence="13 14">
    <name type="scientific">Halocaridina rubra</name>
    <name type="common">Hawaiian red shrimp</name>
    <dbReference type="NCBI Taxonomy" id="373956"/>
    <lineage>
        <taxon>Eukaryota</taxon>
        <taxon>Metazoa</taxon>
        <taxon>Ecdysozoa</taxon>
        <taxon>Arthropoda</taxon>
        <taxon>Crustacea</taxon>
        <taxon>Multicrustacea</taxon>
        <taxon>Malacostraca</taxon>
        <taxon>Eumalacostraca</taxon>
        <taxon>Eucarida</taxon>
        <taxon>Decapoda</taxon>
        <taxon>Pleocyemata</taxon>
        <taxon>Caridea</taxon>
        <taxon>Atyoidea</taxon>
        <taxon>Atyidae</taxon>
        <taxon>Halocaridina</taxon>
    </lineage>
</organism>
<dbReference type="Gene3D" id="1.10.238.10">
    <property type="entry name" value="EF-hand"/>
    <property type="match status" value="1"/>
</dbReference>
<keyword evidence="7 10" id="KW-0406">Ion transport</keyword>
<dbReference type="GO" id="GO:0022843">
    <property type="term" value="F:voltage-gated monoatomic cation channel activity"/>
    <property type="evidence" value="ECO:0007669"/>
    <property type="project" value="UniProtKB-ARBA"/>
</dbReference>
<gene>
    <name evidence="13" type="primary">NACP60E</name>
    <name evidence="13" type="ORF">SK128_011540</name>
</gene>
<reference evidence="13 14" key="1">
    <citation type="submission" date="2023-11" db="EMBL/GenBank/DDBJ databases">
        <title>Halocaridina rubra genome assembly.</title>
        <authorList>
            <person name="Smith C."/>
        </authorList>
    </citation>
    <scope>NUCLEOTIDE SEQUENCE [LARGE SCALE GENOMIC DNA]</scope>
    <source>
        <strain evidence="13">EP-1</strain>
        <tissue evidence="13">Whole</tissue>
    </source>
</reference>
<dbReference type="InterPro" id="IPR001696">
    <property type="entry name" value="Na_channel_asu"/>
</dbReference>
<dbReference type="PRINTS" id="PR00170">
    <property type="entry name" value="NACHANNEL"/>
</dbReference>
<comment type="function">
    <text evidence="10">Mediates the voltage-dependent sodium ion permeability of excitable membranes. Assuming opened or closed conformations in response to the voltage difference across the membrane, the protein forms a sodium-selective channel through which Na(+) ions may pass in accordance with their electrochemical gradient.</text>
</comment>
<keyword evidence="8 10" id="KW-0472">Membrane</keyword>
<sequence length="235" mass="26429">MAVFGHVQRKGALDDLVNFETFGSSMMLLFSVNFGHHSSHSARDFESSGRRDSGPGWSEVRKDIHSGLITSAGWNDVLDPLMSQPPECDINYMNQPNGNCGHPIIAIVFFVSFIIINFMIVINMYIAVILENFNQAHKEEEIGIVEDDLEMFYVRWSKYDPHATQFINFSQLSDFIASLDAPFGIPKPNTVALVSFDLPIAKGDKIHCLDILHALTKHVLGHVEETEEFKRVSIC</sequence>
<evidence type="ECO:0000256" key="4">
    <source>
        <dbReference type="ARBA" id="ARBA00022737"/>
    </source>
</evidence>
<feature type="domain" description="Voltage-dependent L-type calcium channel IQ-associated" evidence="12">
    <location>
        <begin position="152"/>
        <end position="192"/>
    </location>
</feature>
<keyword evidence="4" id="KW-0677">Repeat</keyword>
<dbReference type="PANTHER" id="PTHR10037:SF62">
    <property type="entry name" value="SODIUM CHANNEL PROTEIN 60E"/>
    <property type="match status" value="1"/>
</dbReference>
<evidence type="ECO:0000256" key="8">
    <source>
        <dbReference type="ARBA" id="ARBA00023136"/>
    </source>
</evidence>
<accession>A0AAN9A139</accession>
<dbReference type="InterPro" id="IPR043203">
    <property type="entry name" value="VGCC_Ca_Na"/>
</dbReference>
<keyword evidence="10" id="KW-0915">Sodium</keyword>